<dbReference type="RefSeq" id="WP_045271786.1">
    <property type="nucleotide sequence ID" value="NZ_JYIX01000033.1"/>
</dbReference>
<dbReference type="PANTHER" id="PTHR30055">
    <property type="entry name" value="HTH-TYPE TRANSCRIPTIONAL REGULATOR RUTR"/>
    <property type="match status" value="1"/>
</dbReference>
<proteinExistence type="predicted"/>
<dbReference type="AlphaFoldDB" id="A0A0F0LMH0"/>
<evidence type="ECO:0000259" key="4">
    <source>
        <dbReference type="PROSITE" id="PS50977"/>
    </source>
</evidence>
<dbReference type="SUPFAM" id="SSF46689">
    <property type="entry name" value="Homeodomain-like"/>
    <property type="match status" value="1"/>
</dbReference>
<dbReference type="PRINTS" id="PR00455">
    <property type="entry name" value="HTHTETR"/>
</dbReference>
<feature type="region of interest" description="Disordered" evidence="3">
    <location>
        <begin position="84"/>
        <end position="110"/>
    </location>
</feature>
<sequence length="248" mass="26403">MARSPEQNRIARERSRESLLEAAIDVFAERGIDGATIADITGRAGVAQGLVNYYFGGKEQLVQAVIDRWFDMLLGIAHSGPPPVPGVAGEADGGAARSDEEQVPPPSAASLPPEVRLAAIIDTALGMTAVALPLQRVVVALQQQPTTRALFAEGERRHMAGVVAAEDAVRSIFRDRGDADPALEEIMLRSVLDGIVGQCIVYGDSYPLEAARRWVHRRYGLPEPAAPLPGMTKPAPGSGSEPRARASR</sequence>
<feature type="region of interest" description="Disordered" evidence="3">
    <location>
        <begin position="222"/>
        <end position="248"/>
    </location>
</feature>
<evidence type="ECO:0000313" key="5">
    <source>
        <dbReference type="EMBL" id="KJL33470.1"/>
    </source>
</evidence>
<evidence type="ECO:0000256" key="3">
    <source>
        <dbReference type="SAM" id="MobiDB-lite"/>
    </source>
</evidence>
<feature type="DNA-binding region" description="H-T-H motif" evidence="2">
    <location>
        <begin position="36"/>
        <end position="55"/>
    </location>
</feature>
<dbReference type="InterPro" id="IPR009057">
    <property type="entry name" value="Homeodomain-like_sf"/>
</dbReference>
<feature type="domain" description="HTH tetR-type" evidence="4">
    <location>
        <begin position="13"/>
        <end position="73"/>
    </location>
</feature>
<keyword evidence="6" id="KW-1185">Reference proteome</keyword>
<dbReference type="InterPro" id="IPR023772">
    <property type="entry name" value="DNA-bd_HTH_TetR-type_CS"/>
</dbReference>
<dbReference type="PROSITE" id="PS01081">
    <property type="entry name" value="HTH_TETR_1"/>
    <property type="match status" value="1"/>
</dbReference>
<dbReference type="Pfam" id="PF00440">
    <property type="entry name" value="TetR_N"/>
    <property type="match status" value="1"/>
</dbReference>
<protein>
    <submittedName>
        <fullName evidence="5">HTH-type transcriptional repressor KstR2</fullName>
    </submittedName>
</protein>
<comment type="caution">
    <text evidence="5">The sequence shown here is derived from an EMBL/GenBank/DDBJ whole genome shotgun (WGS) entry which is preliminary data.</text>
</comment>
<dbReference type="STRING" id="582680.RS86_01691"/>
<dbReference type="PATRIC" id="fig|582680.6.peg.1748"/>
<accession>A0A0F0LMH0</accession>
<dbReference type="PROSITE" id="PS50977">
    <property type="entry name" value="HTH_TETR_2"/>
    <property type="match status" value="1"/>
</dbReference>
<organism evidence="5 6">
    <name type="scientific">Microbacterium azadirachtae</name>
    <dbReference type="NCBI Taxonomy" id="582680"/>
    <lineage>
        <taxon>Bacteria</taxon>
        <taxon>Bacillati</taxon>
        <taxon>Actinomycetota</taxon>
        <taxon>Actinomycetes</taxon>
        <taxon>Micrococcales</taxon>
        <taxon>Microbacteriaceae</taxon>
        <taxon>Microbacterium</taxon>
    </lineage>
</organism>
<evidence type="ECO:0000256" key="1">
    <source>
        <dbReference type="ARBA" id="ARBA00023125"/>
    </source>
</evidence>
<evidence type="ECO:0000313" key="6">
    <source>
        <dbReference type="Proteomes" id="UP000033740"/>
    </source>
</evidence>
<dbReference type="Proteomes" id="UP000033740">
    <property type="component" value="Unassembled WGS sequence"/>
</dbReference>
<gene>
    <name evidence="5" type="primary">kstR2_3</name>
    <name evidence="5" type="ORF">RS86_01691</name>
</gene>
<dbReference type="PANTHER" id="PTHR30055:SF226">
    <property type="entry name" value="HTH-TYPE TRANSCRIPTIONAL REGULATOR PKSA"/>
    <property type="match status" value="1"/>
</dbReference>
<dbReference type="InterPro" id="IPR036271">
    <property type="entry name" value="Tet_transcr_reg_TetR-rel_C_sf"/>
</dbReference>
<dbReference type="EMBL" id="JYIX01000033">
    <property type="protein sequence ID" value="KJL33470.1"/>
    <property type="molecule type" value="Genomic_DNA"/>
</dbReference>
<evidence type="ECO:0000256" key="2">
    <source>
        <dbReference type="PROSITE-ProRule" id="PRU00335"/>
    </source>
</evidence>
<name>A0A0F0LMH0_9MICO</name>
<dbReference type="SUPFAM" id="SSF48498">
    <property type="entry name" value="Tetracyclin repressor-like, C-terminal domain"/>
    <property type="match status" value="1"/>
</dbReference>
<dbReference type="InterPro" id="IPR001647">
    <property type="entry name" value="HTH_TetR"/>
</dbReference>
<reference evidence="5 6" key="1">
    <citation type="submission" date="2015-02" db="EMBL/GenBank/DDBJ databases">
        <title>Draft genome sequences of ten Microbacterium spp. with emphasis on heavy metal contaminated environments.</title>
        <authorList>
            <person name="Corretto E."/>
        </authorList>
    </citation>
    <scope>NUCLEOTIDE SEQUENCE [LARGE SCALE GENOMIC DNA]</scope>
    <source>
        <strain evidence="5 6">ARN176</strain>
    </source>
</reference>
<dbReference type="InterPro" id="IPR050109">
    <property type="entry name" value="HTH-type_TetR-like_transc_reg"/>
</dbReference>
<dbReference type="GO" id="GO:0003700">
    <property type="term" value="F:DNA-binding transcription factor activity"/>
    <property type="evidence" value="ECO:0007669"/>
    <property type="project" value="TreeGrafter"/>
</dbReference>
<dbReference type="Gene3D" id="1.10.357.10">
    <property type="entry name" value="Tetracycline Repressor, domain 2"/>
    <property type="match status" value="1"/>
</dbReference>
<feature type="compositionally biased region" description="Low complexity" evidence="3">
    <location>
        <begin position="86"/>
        <end position="96"/>
    </location>
</feature>
<dbReference type="GO" id="GO:0000976">
    <property type="term" value="F:transcription cis-regulatory region binding"/>
    <property type="evidence" value="ECO:0007669"/>
    <property type="project" value="TreeGrafter"/>
</dbReference>
<keyword evidence="1 2" id="KW-0238">DNA-binding</keyword>